<dbReference type="SUPFAM" id="SSF144083">
    <property type="entry name" value="Magnesium transport protein CorA, transmembrane region"/>
    <property type="match status" value="1"/>
</dbReference>
<dbReference type="SUPFAM" id="SSF143865">
    <property type="entry name" value="CorA soluble domain-like"/>
    <property type="match status" value="1"/>
</dbReference>
<dbReference type="Pfam" id="PF01544">
    <property type="entry name" value="CorA"/>
    <property type="match status" value="1"/>
</dbReference>
<evidence type="ECO:0000256" key="2">
    <source>
        <dbReference type="ARBA" id="ARBA00009765"/>
    </source>
</evidence>
<feature type="transmembrane region" description="Helical" evidence="6">
    <location>
        <begin position="247"/>
        <end position="265"/>
    </location>
</feature>
<dbReference type="EMBL" id="BLLH01000012">
    <property type="protein sequence ID" value="GFH41317.1"/>
    <property type="molecule type" value="Genomic_DNA"/>
</dbReference>
<organism evidence="7 8">
    <name type="scientific">Pseudolactococcus insecticola</name>
    <dbReference type="NCBI Taxonomy" id="2709158"/>
    <lineage>
        <taxon>Bacteria</taxon>
        <taxon>Bacillati</taxon>
        <taxon>Bacillota</taxon>
        <taxon>Bacilli</taxon>
        <taxon>Lactobacillales</taxon>
        <taxon>Streptococcaceae</taxon>
        <taxon>Pseudolactococcus</taxon>
    </lineage>
</organism>
<evidence type="ECO:0000256" key="3">
    <source>
        <dbReference type="ARBA" id="ARBA00022692"/>
    </source>
</evidence>
<dbReference type="Gene3D" id="1.20.58.340">
    <property type="entry name" value="Magnesium transport protein CorA, transmembrane region"/>
    <property type="match status" value="2"/>
</dbReference>
<evidence type="ECO:0000313" key="7">
    <source>
        <dbReference type="EMBL" id="GFH41317.1"/>
    </source>
</evidence>
<feature type="transmembrane region" description="Helical" evidence="6">
    <location>
        <begin position="277"/>
        <end position="296"/>
    </location>
</feature>
<evidence type="ECO:0000313" key="8">
    <source>
        <dbReference type="Proteomes" id="UP000475928"/>
    </source>
</evidence>
<keyword evidence="3 6" id="KW-0812">Transmembrane</keyword>
<keyword evidence="5 6" id="KW-0472">Membrane</keyword>
<dbReference type="GO" id="GO:0016020">
    <property type="term" value="C:membrane"/>
    <property type="evidence" value="ECO:0007669"/>
    <property type="project" value="UniProtKB-SubCell"/>
</dbReference>
<comment type="subcellular location">
    <subcellularLocation>
        <location evidence="1">Membrane</location>
        <topology evidence="1">Multi-pass membrane protein</topology>
    </subcellularLocation>
</comment>
<evidence type="ECO:0000256" key="1">
    <source>
        <dbReference type="ARBA" id="ARBA00004141"/>
    </source>
</evidence>
<dbReference type="RefSeq" id="WP_172357688.1">
    <property type="nucleotide sequence ID" value="NZ_BLLH01000012.1"/>
</dbReference>
<keyword evidence="4 6" id="KW-1133">Transmembrane helix</keyword>
<reference evidence="7 8" key="1">
    <citation type="submission" date="2020-02" db="EMBL/GenBank/DDBJ databases">
        <title>Draft genome sequence of Lactococcus sp. Hs20B0-1.</title>
        <authorList>
            <person name="Noda S."/>
            <person name="Yuki M."/>
            <person name="Ohkuma M."/>
        </authorList>
    </citation>
    <scope>NUCLEOTIDE SEQUENCE [LARGE SCALE GENOMIC DNA]</scope>
    <source>
        <strain evidence="7 8">Hs20B0-1</strain>
    </source>
</reference>
<sequence>MITTQKFNQNTWINIKLDAADTDKSELKKVYTDYEIDEEVIAYSLDENERPHLDYDKATGVFVLIYNAPNPNKVDNHYETVPMTFIVKDSHLITVTHPHSEHLYEKMLKKLVITPDSSIFEFLFDSLFWITDQFFPDIESMNDARQNVNLKLRQKTSKENLLALSDLEIGVVFYVAAAKQNAVLLEQIRTHAIYKEFSDDEKESLDDATIEAKQLVEMTQLTSQILQQLSSSYNNVLNNDLNDRMKLLTMLSILLTIPTIVTGFFGMNMPLPLEHNALGTIIVISISLILWALLYYRLRRLLK</sequence>
<dbReference type="Gene3D" id="3.30.460.20">
    <property type="entry name" value="CorA soluble domain-like"/>
    <property type="match status" value="1"/>
</dbReference>
<evidence type="ECO:0000256" key="5">
    <source>
        <dbReference type="ARBA" id="ARBA00023136"/>
    </source>
</evidence>
<dbReference type="InterPro" id="IPR045861">
    <property type="entry name" value="CorA_cytoplasmic_dom"/>
</dbReference>
<dbReference type="InterPro" id="IPR002523">
    <property type="entry name" value="MgTranspt_CorA/ZnTranspt_ZntB"/>
</dbReference>
<evidence type="ECO:0000256" key="6">
    <source>
        <dbReference type="SAM" id="Phobius"/>
    </source>
</evidence>
<keyword evidence="8" id="KW-1185">Reference proteome</keyword>
<proteinExistence type="inferred from homology"/>
<dbReference type="CDD" id="cd12827">
    <property type="entry name" value="EcCorA_ZntB-like_u2"/>
    <property type="match status" value="1"/>
</dbReference>
<evidence type="ECO:0000256" key="4">
    <source>
        <dbReference type="ARBA" id="ARBA00022989"/>
    </source>
</evidence>
<dbReference type="InterPro" id="IPR045863">
    <property type="entry name" value="CorA_TM1_TM2"/>
</dbReference>
<gene>
    <name evidence="7" type="ORF">Hs20B_17150</name>
</gene>
<accession>A0A6A0BBW5</accession>
<name>A0A6A0BBW5_9LACT</name>
<protein>
    <submittedName>
        <fullName evidence="7">Magnesium transporter</fullName>
    </submittedName>
</protein>
<comment type="similarity">
    <text evidence="2">Belongs to the CorA metal ion transporter (MIT) (TC 1.A.35) family.</text>
</comment>
<dbReference type="PANTHER" id="PTHR47891">
    <property type="entry name" value="TRANSPORTER-RELATED"/>
    <property type="match status" value="1"/>
</dbReference>
<dbReference type="AlphaFoldDB" id="A0A6A0BBW5"/>
<dbReference type="InterPro" id="IPR047199">
    <property type="entry name" value="CorA-like"/>
</dbReference>
<dbReference type="GO" id="GO:0046873">
    <property type="term" value="F:metal ion transmembrane transporter activity"/>
    <property type="evidence" value="ECO:0007669"/>
    <property type="project" value="InterPro"/>
</dbReference>
<dbReference type="Proteomes" id="UP000475928">
    <property type="component" value="Unassembled WGS sequence"/>
</dbReference>
<dbReference type="PANTHER" id="PTHR47891:SF1">
    <property type="entry name" value="CORA-MAGNESIUM AND COBALT TRANSPORTER"/>
    <property type="match status" value="1"/>
</dbReference>
<comment type="caution">
    <text evidence="7">The sequence shown here is derived from an EMBL/GenBank/DDBJ whole genome shotgun (WGS) entry which is preliminary data.</text>
</comment>